<keyword evidence="2" id="KW-1185">Reference proteome</keyword>
<gene>
    <name evidence="1" type="ORF">RND15_14635</name>
</gene>
<evidence type="ECO:0000313" key="2">
    <source>
        <dbReference type="Proteomes" id="UP001180754"/>
    </source>
</evidence>
<organism evidence="1 2">
    <name type="scientific">Streptomyces lonegramiae</name>
    <dbReference type="NCBI Taxonomy" id="3075524"/>
    <lineage>
        <taxon>Bacteria</taxon>
        <taxon>Bacillati</taxon>
        <taxon>Actinomycetota</taxon>
        <taxon>Actinomycetes</taxon>
        <taxon>Kitasatosporales</taxon>
        <taxon>Streptomycetaceae</taxon>
        <taxon>Streptomyces</taxon>
    </lineage>
</organism>
<sequence length="91" mass="10118">MALYNPSHGWRLDRIPGKRVQQIGDAGQSVTLPLWVVRNGEHQGDGQLRLSLVEAEQLHAELCYVLGDSWNTAGELPVCRERGATTGVRWP</sequence>
<dbReference type="Proteomes" id="UP001180754">
    <property type="component" value="Unassembled WGS sequence"/>
</dbReference>
<evidence type="ECO:0000313" key="1">
    <source>
        <dbReference type="EMBL" id="MDT0543928.1"/>
    </source>
</evidence>
<dbReference type="EMBL" id="JAVRFD010000006">
    <property type="protein sequence ID" value="MDT0543928.1"/>
    <property type="molecule type" value="Genomic_DNA"/>
</dbReference>
<proteinExistence type="predicted"/>
<dbReference type="RefSeq" id="WP_311724342.1">
    <property type="nucleotide sequence ID" value="NZ_JAVRFD010000006.1"/>
</dbReference>
<reference evidence="1" key="1">
    <citation type="submission" date="2024-05" db="EMBL/GenBank/DDBJ databases">
        <title>30 novel species of actinomycetes from the DSMZ collection.</title>
        <authorList>
            <person name="Nouioui I."/>
        </authorList>
    </citation>
    <scope>NUCLEOTIDE SEQUENCE</scope>
    <source>
        <strain evidence="1">DSM 41529</strain>
    </source>
</reference>
<name>A0ABU2XG96_9ACTN</name>
<comment type="caution">
    <text evidence="1">The sequence shown here is derived from an EMBL/GenBank/DDBJ whole genome shotgun (WGS) entry which is preliminary data.</text>
</comment>
<accession>A0ABU2XG96</accession>
<protein>
    <submittedName>
        <fullName evidence="1">Uncharacterized protein</fullName>
    </submittedName>
</protein>